<name>A0A2T7PLT7_POMCA</name>
<dbReference type="Proteomes" id="UP000245119">
    <property type="component" value="Linkage Group LG3"/>
</dbReference>
<dbReference type="PANTHER" id="PTHR43725">
    <property type="entry name" value="UDP-GLUCOSE 4-EPIMERASE"/>
    <property type="match status" value="1"/>
</dbReference>
<reference evidence="2 3" key="1">
    <citation type="submission" date="2018-04" db="EMBL/GenBank/DDBJ databases">
        <title>The genome of golden apple snail Pomacea canaliculata provides insight into stress tolerance and invasive adaptation.</title>
        <authorList>
            <person name="Liu C."/>
            <person name="Liu B."/>
            <person name="Ren Y."/>
            <person name="Zhang Y."/>
            <person name="Wang H."/>
            <person name="Li S."/>
            <person name="Jiang F."/>
            <person name="Yin L."/>
            <person name="Zhang G."/>
            <person name="Qian W."/>
            <person name="Fan W."/>
        </authorList>
    </citation>
    <scope>NUCLEOTIDE SEQUENCE [LARGE SCALE GENOMIC DNA]</scope>
    <source>
        <strain evidence="2">SZHN2017</strain>
        <tissue evidence="2">Muscle</tissue>
    </source>
</reference>
<keyword evidence="3" id="KW-1185">Reference proteome</keyword>
<dbReference type="OrthoDB" id="16464at2759"/>
<dbReference type="Pfam" id="PF01370">
    <property type="entry name" value="Epimerase"/>
    <property type="match status" value="1"/>
</dbReference>
<evidence type="ECO:0000259" key="1">
    <source>
        <dbReference type="Pfam" id="PF01370"/>
    </source>
</evidence>
<comment type="caution">
    <text evidence="2">The sequence shown here is derived from an EMBL/GenBank/DDBJ whole genome shotgun (WGS) entry which is preliminary data.</text>
</comment>
<dbReference type="PANTHER" id="PTHR43725:SF32">
    <property type="entry name" value="NAD-DEPENDENT EPIMERASE_DEHYDRATASE DOMAIN-CONTAINING PROTEIN"/>
    <property type="match status" value="1"/>
</dbReference>
<dbReference type="GO" id="GO:0003978">
    <property type="term" value="F:UDP-glucose 4-epimerase activity"/>
    <property type="evidence" value="ECO:0007669"/>
    <property type="project" value="TreeGrafter"/>
</dbReference>
<protein>
    <recommendedName>
        <fullName evidence="1">NAD-dependent epimerase/dehydratase domain-containing protein</fullName>
    </recommendedName>
</protein>
<accession>A0A2T7PLT7</accession>
<sequence length="340" mass="38370">MGVGVCLSRSPSLVSVLTLSRLAIVTLAASVWLRGPTSADSMAVGQAVHSPSRVYGPCAVVRGVFMYYVLKDKARFYIYISTDSVYDVCDKSHADPTRESDAVRPASEQRRQELQAVESYGHRKLMIEEELVLQREAGGIPFVSLRLPDVIGPKDNTYRWWIYQLWIRLADHLEKPLAIPSFLVNKPMSLVYVNDVADVIVRLMDPKPEVFDQAFNLAFKETPTLLQLLGDMKLALNITDLSIITDNSVNAVHMFPSVRSGPIDITKAQESLHWSPTPLETAIVETVDFYERTMTDPYMVGPRKEIIRTMETHFTSKPLMLLQGLKKHYGLNYQVPKEEL</sequence>
<dbReference type="InterPro" id="IPR036291">
    <property type="entry name" value="NAD(P)-bd_dom_sf"/>
</dbReference>
<gene>
    <name evidence="2" type="ORF">C0Q70_05665</name>
</gene>
<dbReference type="AlphaFoldDB" id="A0A2T7PLT7"/>
<proteinExistence type="predicted"/>
<dbReference type="InterPro" id="IPR001509">
    <property type="entry name" value="Epimerase_deHydtase"/>
</dbReference>
<dbReference type="Gene3D" id="3.40.50.720">
    <property type="entry name" value="NAD(P)-binding Rossmann-like Domain"/>
    <property type="match status" value="1"/>
</dbReference>
<dbReference type="GO" id="GO:0005996">
    <property type="term" value="P:monosaccharide metabolic process"/>
    <property type="evidence" value="ECO:0007669"/>
    <property type="project" value="TreeGrafter"/>
</dbReference>
<dbReference type="EMBL" id="PZQS01000003">
    <property type="protein sequence ID" value="PVD34393.1"/>
    <property type="molecule type" value="Genomic_DNA"/>
</dbReference>
<dbReference type="SUPFAM" id="SSF51735">
    <property type="entry name" value="NAD(P)-binding Rossmann-fold domains"/>
    <property type="match status" value="1"/>
</dbReference>
<dbReference type="GO" id="GO:0005829">
    <property type="term" value="C:cytosol"/>
    <property type="evidence" value="ECO:0007669"/>
    <property type="project" value="TreeGrafter"/>
</dbReference>
<feature type="domain" description="NAD-dependent epimerase/dehydratase" evidence="1">
    <location>
        <begin position="72"/>
        <end position="206"/>
    </location>
</feature>
<organism evidence="2 3">
    <name type="scientific">Pomacea canaliculata</name>
    <name type="common">Golden apple snail</name>
    <dbReference type="NCBI Taxonomy" id="400727"/>
    <lineage>
        <taxon>Eukaryota</taxon>
        <taxon>Metazoa</taxon>
        <taxon>Spiralia</taxon>
        <taxon>Lophotrochozoa</taxon>
        <taxon>Mollusca</taxon>
        <taxon>Gastropoda</taxon>
        <taxon>Caenogastropoda</taxon>
        <taxon>Architaenioglossa</taxon>
        <taxon>Ampullarioidea</taxon>
        <taxon>Ampullariidae</taxon>
        <taxon>Pomacea</taxon>
    </lineage>
</organism>
<evidence type="ECO:0000313" key="2">
    <source>
        <dbReference type="EMBL" id="PVD34393.1"/>
    </source>
</evidence>
<dbReference type="STRING" id="400727.A0A2T7PLT7"/>
<evidence type="ECO:0000313" key="3">
    <source>
        <dbReference type="Proteomes" id="UP000245119"/>
    </source>
</evidence>